<dbReference type="GO" id="GO:0004672">
    <property type="term" value="F:protein kinase activity"/>
    <property type="evidence" value="ECO:0007669"/>
    <property type="project" value="InterPro"/>
</dbReference>
<dbReference type="GeneID" id="87841475"/>
<proteinExistence type="predicted"/>
<accession>A0AAE0H9K2</accession>
<name>A0AAE0H9K2_9PEZI</name>
<gene>
    <name evidence="3" type="ORF">B0H64DRAFT_406756</name>
</gene>
<reference evidence="3" key="2">
    <citation type="submission" date="2023-06" db="EMBL/GenBank/DDBJ databases">
        <authorList>
            <consortium name="Lawrence Berkeley National Laboratory"/>
            <person name="Haridas S."/>
            <person name="Hensen N."/>
            <person name="Bonometti L."/>
            <person name="Westerberg I."/>
            <person name="Brannstrom I.O."/>
            <person name="Guillou S."/>
            <person name="Cros-Aarteil S."/>
            <person name="Calhoun S."/>
            <person name="Kuo A."/>
            <person name="Mondo S."/>
            <person name="Pangilinan J."/>
            <person name="Riley R."/>
            <person name="Labutti K."/>
            <person name="Andreopoulos B."/>
            <person name="Lipzen A."/>
            <person name="Chen C."/>
            <person name="Yanf M."/>
            <person name="Daum C."/>
            <person name="Ng V."/>
            <person name="Clum A."/>
            <person name="Steindorff A."/>
            <person name="Ohm R."/>
            <person name="Martin F."/>
            <person name="Silar P."/>
            <person name="Natvig D."/>
            <person name="Lalanne C."/>
            <person name="Gautier V."/>
            <person name="Ament-Velasquez S.L."/>
            <person name="Kruys A."/>
            <person name="Hutchinson M.I."/>
            <person name="Powell A.J."/>
            <person name="Barry K."/>
            <person name="Miller A.N."/>
            <person name="Grigoriev I.V."/>
            <person name="Debuchy R."/>
            <person name="Gladieux P."/>
            <person name="Thoren M.H."/>
            <person name="Johannesson H."/>
        </authorList>
    </citation>
    <scope>NUCLEOTIDE SEQUENCE</scope>
    <source>
        <strain evidence="3">CBS 168.71</strain>
    </source>
</reference>
<evidence type="ECO:0000256" key="1">
    <source>
        <dbReference type="SAM" id="MobiDB-lite"/>
    </source>
</evidence>
<organism evidence="3 4">
    <name type="scientific">Chaetomium fimeti</name>
    <dbReference type="NCBI Taxonomy" id="1854472"/>
    <lineage>
        <taxon>Eukaryota</taxon>
        <taxon>Fungi</taxon>
        <taxon>Dikarya</taxon>
        <taxon>Ascomycota</taxon>
        <taxon>Pezizomycotina</taxon>
        <taxon>Sordariomycetes</taxon>
        <taxon>Sordariomycetidae</taxon>
        <taxon>Sordariales</taxon>
        <taxon>Chaetomiaceae</taxon>
        <taxon>Chaetomium</taxon>
    </lineage>
</organism>
<dbReference type="InterPro" id="IPR011009">
    <property type="entry name" value="Kinase-like_dom_sf"/>
</dbReference>
<feature type="domain" description="Protein kinase" evidence="2">
    <location>
        <begin position="116"/>
        <end position="426"/>
    </location>
</feature>
<dbReference type="PROSITE" id="PS50011">
    <property type="entry name" value="PROTEIN_KINASE_DOM"/>
    <property type="match status" value="1"/>
</dbReference>
<evidence type="ECO:0000259" key="2">
    <source>
        <dbReference type="PROSITE" id="PS50011"/>
    </source>
</evidence>
<dbReference type="SMART" id="SM00220">
    <property type="entry name" value="S_TKc"/>
    <property type="match status" value="1"/>
</dbReference>
<evidence type="ECO:0000313" key="4">
    <source>
        <dbReference type="Proteomes" id="UP001278766"/>
    </source>
</evidence>
<feature type="region of interest" description="Disordered" evidence="1">
    <location>
        <begin position="337"/>
        <end position="362"/>
    </location>
</feature>
<reference evidence="3" key="1">
    <citation type="journal article" date="2023" name="Mol. Phylogenet. Evol.">
        <title>Genome-scale phylogeny and comparative genomics of the fungal order Sordariales.</title>
        <authorList>
            <person name="Hensen N."/>
            <person name="Bonometti L."/>
            <person name="Westerberg I."/>
            <person name="Brannstrom I.O."/>
            <person name="Guillou S."/>
            <person name="Cros-Aarteil S."/>
            <person name="Calhoun S."/>
            <person name="Haridas S."/>
            <person name="Kuo A."/>
            <person name="Mondo S."/>
            <person name="Pangilinan J."/>
            <person name="Riley R."/>
            <person name="LaButti K."/>
            <person name="Andreopoulos B."/>
            <person name="Lipzen A."/>
            <person name="Chen C."/>
            <person name="Yan M."/>
            <person name="Daum C."/>
            <person name="Ng V."/>
            <person name="Clum A."/>
            <person name="Steindorff A."/>
            <person name="Ohm R.A."/>
            <person name="Martin F."/>
            <person name="Silar P."/>
            <person name="Natvig D.O."/>
            <person name="Lalanne C."/>
            <person name="Gautier V."/>
            <person name="Ament-Velasquez S.L."/>
            <person name="Kruys A."/>
            <person name="Hutchinson M.I."/>
            <person name="Powell A.J."/>
            <person name="Barry K."/>
            <person name="Miller A.N."/>
            <person name="Grigoriev I.V."/>
            <person name="Debuchy R."/>
            <person name="Gladieux P."/>
            <person name="Hiltunen Thoren M."/>
            <person name="Johannesson H."/>
        </authorList>
    </citation>
    <scope>NUCLEOTIDE SEQUENCE</scope>
    <source>
        <strain evidence="3">CBS 168.71</strain>
    </source>
</reference>
<dbReference type="InterPro" id="IPR000719">
    <property type="entry name" value="Prot_kinase_dom"/>
</dbReference>
<dbReference type="AlphaFoldDB" id="A0AAE0H9K2"/>
<dbReference type="Proteomes" id="UP001278766">
    <property type="component" value="Unassembled WGS sequence"/>
</dbReference>
<dbReference type="GO" id="GO:0005524">
    <property type="term" value="F:ATP binding"/>
    <property type="evidence" value="ECO:0007669"/>
    <property type="project" value="InterPro"/>
</dbReference>
<dbReference type="SUPFAM" id="SSF56112">
    <property type="entry name" value="Protein kinase-like (PK-like)"/>
    <property type="match status" value="1"/>
</dbReference>
<sequence length="426" mass="48920">MGYFEEYDLDSRFKSVFTSWHPGKEDGYYHIVIDWDQRRTISVYTPEGQHDEEFIFEALEEFMDDLPPYIARIAVSNDLELLSTASDRDMTKIPFYPSPADFSPKLQVPKVYRSQMTEIERLGLQVDHTTYEPTPGETRHVVFKYYTNEGNVSMFWREVNCTLRIPSHPNIVPLDRLVIDSVTASGPEMVVGFTTPFIAGGTIADNVSRIFRLEHLRQLTTAIDYLNLSLGVAHGDISIWNLLIDPETDRLKLFDFNLCAKFGHEENRNDVKLAIITVFEIITRDHRFREEDYYADELAVSTALQMEDWEQHPDVRLEEGVTVSEYRRVLDDWVQSRKQGGNKELQGSEQAPAPGAIDWPPMPEFSPVDCSGTMLRRPGQPRRDMIKRGEPFIKWQRPPTSHLPLPAGKRLLATGEVVDDIPQATP</sequence>
<protein>
    <recommendedName>
        <fullName evidence="2">Protein kinase domain-containing protein</fullName>
    </recommendedName>
</protein>
<comment type="caution">
    <text evidence="3">The sequence shown here is derived from an EMBL/GenBank/DDBJ whole genome shotgun (WGS) entry which is preliminary data.</text>
</comment>
<keyword evidence="4" id="KW-1185">Reference proteome</keyword>
<dbReference type="RefSeq" id="XP_062655993.1">
    <property type="nucleotide sequence ID" value="XM_062804527.1"/>
</dbReference>
<evidence type="ECO:0000313" key="3">
    <source>
        <dbReference type="EMBL" id="KAK3292479.1"/>
    </source>
</evidence>
<dbReference type="EMBL" id="JAUEPN010000007">
    <property type="protein sequence ID" value="KAK3292479.1"/>
    <property type="molecule type" value="Genomic_DNA"/>
</dbReference>
<dbReference type="Gene3D" id="1.10.510.10">
    <property type="entry name" value="Transferase(Phosphotransferase) domain 1"/>
    <property type="match status" value="1"/>
</dbReference>